<name>A0ABP1DI65_9APHY</name>
<dbReference type="EMBL" id="OZ037947">
    <property type="protein sequence ID" value="CAL1707530.1"/>
    <property type="molecule type" value="Genomic_DNA"/>
</dbReference>
<gene>
    <name evidence="2" type="ORF">GFSPODELE1_LOCUS6417</name>
</gene>
<accession>A0ABP1DI65</accession>
<feature type="region of interest" description="Disordered" evidence="1">
    <location>
        <begin position="43"/>
        <end position="64"/>
    </location>
</feature>
<sequence>MHPELYITCSLVCGLSNASDNLQRIVINKKSLLVSCDETGMDSLLGDPNNAPHDGSSPQAPTNVNRLSRAIPSSRVVGNIVIPQITFYQSGTENLTSSFND</sequence>
<keyword evidence="3" id="KW-1185">Reference proteome</keyword>
<protein>
    <submittedName>
        <fullName evidence="2">Uncharacterized protein</fullName>
    </submittedName>
</protein>
<dbReference type="Proteomes" id="UP001497453">
    <property type="component" value="Chromosome 4"/>
</dbReference>
<evidence type="ECO:0000313" key="2">
    <source>
        <dbReference type="EMBL" id="CAL1707530.1"/>
    </source>
</evidence>
<reference evidence="3" key="1">
    <citation type="submission" date="2024-04" db="EMBL/GenBank/DDBJ databases">
        <authorList>
            <person name="Shaw F."/>
            <person name="Minotto A."/>
        </authorList>
    </citation>
    <scope>NUCLEOTIDE SEQUENCE [LARGE SCALE GENOMIC DNA]</scope>
</reference>
<proteinExistence type="predicted"/>
<evidence type="ECO:0000256" key="1">
    <source>
        <dbReference type="SAM" id="MobiDB-lite"/>
    </source>
</evidence>
<evidence type="ECO:0000313" key="3">
    <source>
        <dbReference type="Proteomes" id="UP001497453"/>
    </source>
</evidence>
<organism evidence="2 3">
    <name type="scientific">Somion occarium</name>
    <dbReference type="NCBI Taxonomy" id="3059160"/>
    <lineage>
        <taxon>Eukaryota</taxon>
        <taxon>Fungi</taxon>
        <taxon>Dikarya</taxon>
        <taxon>Basidiomycota</taxon>
        <taxon>Agaricomycotina</taxon>
        <taxon>Agaricomycetes</taxon>
        <taxon>Polyporales</taxon>
        <taxon>Cerrenaceae</taxon>
        <taxon>Somion</taxon>
    </lineage>
</organism>